<sequence length="824" mass="89971">MSGYPWDKVPALVEAATVEDWTRPLAGAADVIEKVLRVGRRIPDSLVRDALSLRDPRFLAAVLDNARLLSDPATRDRIEQVLAGDIAPFVETLMSAGATGDRADVRERLAATGHPEVVRRAHTWGAAWSWRLRRKVVAAAGNGDLSPVFDYARRVLETSEPEVTLVAEQLNALLTLHDHAEDGLERLARVDAGPLRPEVAGVLRTVLDTADAGVLRAAAERAEGIEGLIAELYDRETPEDHHRALEWREPLDWAALTAAARRKPFVKGAAEALTAHPGCPGELRVLLYARHPVAVAENAAHLDVALVRADCNKRGRAKATRILIERGLGRGIGGAELVTGGAPAVAVLQAVREVREGPAVEEFTERLAELVEQHLGDDVGAWRSARALLKDFPGTVPELLAEAAANPVDGEWPEAAACPYSSAPSYYTPVRIAYATLLDAASDAAHAALAPHLDGQTLHDLYRLGGWRPAWPGQALATAPKGWASPAWILAGRPGLETETIEQLMSTADPKVLLQLFWHAACTDDQRARILAVAAEQPSPPDAFPSRPEHAENWRVADLHACSHRGLFDRMLGTVYVLGPVPQLRLFLHVWRTWGAEAVAEMLSQPPVTFSTYDRSREVIEDLLKRPDPRSALAELEARVAEGTSAQAQIAMWRTRRDRAAMLKETHQWHWAELLAEHRREPFHSDIVGLLPRVPGCPEEFLKEAETVLLTFEGKMYGRLMSGMAPEKVLRTFEVGHPDGWLIPAVEAGRVTWAQAVEHGFPAENVLRQFNRHGGDDGGYEALSALMRDTLKDSPEAWLLAVSMLPGWTGSLTELLRTAAAAAG</sequence>
<keyword evidence="2" id="KW-1185">Reference proteome</keyword>
<name>A0A7Y6M9H1_9ACTN</name>
<protein>
    <submittedName>
        <fullName evidence="1">Uncharacterized protein</fullName>
    </submittedName>
</protein>
<proteinExistence type="predicted"/>
<dbReference type="EMBL" id="JABWGO010000001">
    <property type="protein sequence ID" value="NUW40203.1"/>
    <property type="molecule type" value="Genomic_DNA"/>
</dbReference>
<dbReference type="RefSeq" id="WP_175599617.1">
    <property type="nucleotide sequence ID" value="NZ_JABWGO010000001.1"/>
</dbReference>
<dbReference type="AlphaFoldDB" id="A0A7Y6M9H1"/>
<evidence type="ECO:0000313" key="2">
    <source>
        <dbReference type="Proteomes" id="UP000546126"/>
    </source>
</evidence>
<gene>
    <name evidence="1" type="ORF">HT134_08655</name>
</gene>
<accession>A0A7Y6M9H1</accession>
<reference evidence="1 2" key="1">
    <citation type="submission" date="2020-06" db="EMBL/GenBank/DDBJ databases">
        <authorList>
            <person name="Chanama M."/>
        </authorList>
    </citation>
    <scope>NUCLEOTIDE SEQUENCE [LARGE SCALE GENOMIC DNA]</scope>
    <source>
        <strain evidence="1 2">TBRC6557</strain>
    </source>
</reference>
<organism evidence="1 2">
    <name type="scientific">Nonomuraea rhodomycinica</name>
    <dbReference type="NCBI Taxonomy" id="1712872"/>
    <lineage>
        <taxon>Bacteria</taxon>
        <taxon>Bacillati</taxon>
        <taxon>Actinomycetota</taxon>
        <taxon>Actinomycetes</taxon>
        <taxon>Streptosporangiales</taxon>
        <taxon>Streptosporangiaceae</taxon>
        <taxon>Nonomuraea</taxon>
    </lineage>
</organism>
<dbReference type="Proteomes" id="UP000546126">
    <property type="component" value="Unassembled WGS sequence"/>
</dbReference>
<evidence type="ECO:0000313" key="1">
    <source>
        <dbReference type="EMBL" id="NUW40203.1"/>
    </source>
</evidence>
<comment type="caution">
    <text evidence="1">The sequence shown here is derived from an EMBL/GenBank/DDBJ whole genome shotgun (WGS) entry which is preliminary data.</text>
</comment>